<keyword evidence="2" id="KW-0694">RNA-binding</keyword>
<dbReference type="Gene3D" id="3.30.2300.10">
    <property type="entry name" value="THUMP superfamily"/>
    <property type="match status" value="1"/>
</dbReference>
<dbReference type="SUPFAM" id="SSF143437">
    <property type="entry name" value="THUMP domain-like"/>
    <property type="match status" value="1"/>
</dbReference>
<evidence type="ECO:0000256" key="1">
    <source>
        <dbReference type="ARBA" id="ARBA00060731"/>
    </source>
</evidence>
<dbReference type="SMART" id="SM00981">
    <property type="entry name" value="THUMP"/>
    <property type="match status" value="1"/>
</dbReference>
<evidence type="ECO:0000313" key="5">
    <source>
        <dbReference type="EMBL" id="KAF7995324.1"/>
    </source>
</evidence>
<evidence type="ECO:0000259" key="4">
    <source>
        <dbReference type="PROSITE" id="PS51165"/>
    </source>
</evidence>
<feature type="compositionally biased region" description="Basic and acidic residues" evidence="3">
    <location>
        <begin position="285"/>
        <end position="295"/>
    </location>
</feature>
<sequence length="295" mass="33826">MEGQKRKWNNYYSKDQRKKKQAYIESGMKGFLCTCNFREKECIKDAYKLLEKFESELINDDNSVAVVTKDNQQCQTSQQNNNNHDDDDDVSDALNKELDELKKQSDKSAVAKKFQYIDTGVKNCIFISTTLANPLDLAMKIFQDLDETKQGKSRFLLRLVPIQLICKANIVDIKAKSVELIEQYFTKTPKTFAIVINRHYNNSLQRSDVIETVAAMICEKNSENKADLSNPDIAIVVEIIKGHCLISIAPHYFKYKKYNLLELCNIKEETVQSSSSTTTTCDNENEPKNVDDMIN</sequence>
<dbReference type="GO" id="GO:0006400">
    <property type="term" value="P:tRNA modification"/>
    <property type="evidence" value="ECO:0007669"/>
    <property type="project" value="InterPro"/>
</dbReference>
<reference evidence="5 6" key="1">
    <citation type="submission" date="2020-08" db="EMBL/GenBank/DDBJ databases">
        <title>Aphidius gifuensis genome sequencing and assembly.</title>
        <authorList>
            <person name="Du Z."/>
        </authorList>
    </citation>
    <scope>NUCLEOTIDE SEQUENCE [LARGE SCALE GENOMIC DNA]</scope>
    <source>
        <strain evidence="5">YNYX2018</strain>
        <tissue evidence="5">Adults</tissue>
    </source>
</reference>
<dbReference type="Proteomes" id="UP000639338">
    <property type="component" value="Unassembled WGS sequence"/>
</dbReference>
<dbReference type="PANTHER" id="PTHR13452:SF10">
    <property type="entry name" value="THUMP DOMAIN-CONTAINING PROTEIN 1"/>
    <property type="match status" value="1"/>
</dbReference>
<dbReference type="AlphaFoldDB" id="A0A835CST2"/>
<accession>A0A835CST2</accession>
<dbReference type="OrthoDB" id="367221at2759"/>
<feature type="region of interest" description="Disordered" evidence="3">
    <location>
        <begin position="72"/>
        <end position="91"/>
    </location>
</feature>
<dbReference type="FunFam" id="3.30.2300.10:FF:000001">
    <property type="entry name" value="THUMP domain-containing protein 1"/>
    <property type="match status" value="1"/>
</dbReference>
<proteinExistence type="inferred from homology"/>
<comment type="caution">
    <text evidence="5">The sequence shown here is derived from an EMBL/GenBank/DDBJ whole genome shotgun (WGS) entry which is preliminary data.</text>
</comment>
<name>A0A835CST2_APHGI</name>
<organism evidence="5 6">
    <name type="scientific">Aphidius gifuensis</name>
    <name type="common">Parasitoid wasp</name>
    <dbReference type="NCBI Taxonomy" id="684658"/>
    <lineage>
        <taxon>Eukaryota</taxon>
        <taxon>Metazoa</taxon>
        <taxon>Ecdysozoa</taxon>
        <taxon>Arthropoda</taxon>
        <taxon>Hexapoda</taxon>
        <taxon>Insecta</taxon>
        <taxon>Pterygota</taxon>
        <taxon>Neoptera</taxon>
        <taxon>Endopterygota</taxon>
        <taxon>Hymenoptera</taxon>
        <taxon>Apocrita</taxon>
        <taxon>Ichneumonoidea</taxon>
        <taxon>Braconidae</taxon>
        <taxon>Aphidiinae</taxon>
        <taxon>Aphidius</taxon>
    </lineage>
</organism>
<gene>
    <name evidence="5" type="ORF">HCN44_006431</name>
</gene>
<dbReference type="InterPro" id="IPR004114">
    <property type="entry name" value="THUMP_dom"/>
</dbReference>
<dbReference type="CDD" id="cd11717">
    <property type="entry name" value="THUMP_THUMPD1_like"/>
    <property type="match status" value="1"/>
</dbReference>
<dbReference type="EMBL" id="JACMRX010000002">
    <property type="protein sequence ID" value="KAF7995324.1"/>
    <property type="molecule type" value="Genomic_DNA"/>
</dbReference>
<feature type="region of interest" description="Disordered" evidence="3">
    <location>
        <begin position="274"/>
        <end position="295"/>
    </location>
</feature>
<dbReference type="GO" id="GO:0003723">
    <property type="term" value="F:RNA binding"/>
    <property type="evidence" value="ECO:0007669"/>
    <property type="project" value="UniProtKB-UniRule"/>
</dbReference>
<dbReference type="Pfam" id="PF02926">
    <property type="entry name" value="THUMP"/>
    <property type="match status" value="1"/>
</dbReference>
<feature type="domain" description="THUMP" evidence="4">
    <location>
        <begin position="144"/>
        <end position="250"/>
    </location>
</feature>
<feature type="compositionally biased region" description="Low complexity" evidence="3">
    <location>
        <begin position="72"/>
        <end position="82"/>
    </location>
</feature>
<keyword evidence="6" id="KW-1185">Reference proteome</keyword>
<dbReference type="InterPro" id="IPR040183">
    <property type="entry name" value="THUMPD1-like"/>
</dbReference>
<dbReference type="PROSITE" id="PS51165">
    <property type="entry name" value="THUMP"/>
    <property type="match status" value="1"/>
</dbReference>
<comment type="similarity">
    <text evidence="1">Belongs to the THUMPD1 family.</text>
</comment>
<evidence type="ECO:0000313" key="6">
    <source>
        <dbReference type="Proteomes" id="UP000639338"/>
    </source>
</evidence>
<dbReference type="PANTHER" id="PTHR13452">
    <property type="entry name" value="THUMP DOMAIN CONTAINING PROTEIN 1-RELATED"/>
    <property type="match status" value="1"/>
</dbReference>
<protein>
    <recommendedName>
        <fullName evidence="4">THUMP domain-containing protein</fullName>
    </recommendedName>
</protein>
<evidence type="ECO:0000256" key="2">
    <source>
        <dbReference type="PROSITE-ProRule" id="PRU00529"/>
    </source>
</evidence>
<evidence type="ECO:0000256" key="3">
    <source>
        <dbReference type="SAM" id="MobiDB-lite"/>
    </source>
</evidence>